<accession>A0A098QY93</accession>
<protein>
    <recommendedName>
        <fullName evidence="3">WG repeat-containing protein</fullName>
    </recommendedName>
</protein>
<reference evidence="1 2" key="1">
    <citation type="submission" date="2014-05" db="EMBL/GenBank/DDBJ databases">
        <title>De novo Genome Sequence of Spirocheata sp.</title>
        <authorList>
            <person name="Shivani Y."/>
            <person name="Subhash Y."/>
            <person name="Tushar L."/>
            <person name="Sasikala C."/>
            <person name="Ramana C.V."/>
        </authorList>
    </citation>
    <scope>NUCLEOTIDE SEQUENCE [LARGE SCALE GENOMIC DNA]</scope>
    <source>
        <strain evidence="1 2">JC230</strain>
    </source>
</reference>
<dbReference type="Proteomes" id="UP000029692">
    <property type="component" value="Unassembled WGS sequence"/>
</dbReference>
<dbReference type="STRING" id="1480694.DC28_05380"/>
<comment type="caution">
    <text evidence="1">The sequence shown here is derived from an EMBL/GenBank/DDBJ whole genome shotgun (WGS) entry which is preliminary data.</text>
</comment>
<name>A0A098QY93_9SPIO</name>
<dbReference type="PANTHER" id="PTHR37841">
    <property type="entry name" value="GLR2918 PROTEIN"/>
    <property type="match status" value="1"/>
</dbReference>
<dbReference type="Pfam" id="PF14903">
    <property type="entry name" value="WG_beta_rep"/>
    <property type="match status" value="1"/>
</dbReference>
<dbReference type="AlphaFoldDB" id="A0A098QY93"/>
<keyword evidence="2" id="KW-1185">Reference proteome</keyword>
<dbReference type="EMBL" id="JNUP01000047">
    <property type="protein sequence ID" value="KGE72810.1"/>
    <property type="molecule type" value="Genomic_DNA"/>
</dbReference>
<proteinExistence type="predicted"/>
<organism evidence="1 2">
    <name type="scientific">Spirochaeta lutea</name>
    <dbReference type="NCBI Taxonomy" id="1480694"/>
    <lineage>
        <taxon>Bacteria</taxon>
        <taxon>Pseudomonadati</taxon>
        <taxon>Spirochaetota</taxon>
        <taxon>Spirochaetia</taxon>
        <taxon>Spirochaetales</taxon>
        <taxon>Spirochaetaceae</taxon>
        <taxon>Spirochaeta</taxon>
    </lineage>
</organism>
<dbReference type="RefSeq" id="WP_037546627.1">
    <property type="nucleotide sequence ID" value="NZ_JNUP01000047.1"/>
</dbReference>
<dbReference type="PANTHER" id="PTHR37841:SF1">
    <property type="entry name" value="DUF3298 DOMAIN-CONTAINING PROTEIN"/>
    <property type="match status" value="1"/>
</dbReference>
<evidence type="ECO:0000313" key="1">
    <source>
        <dbReference type="EMBL" id="KGE72810.1"/>
    </source>
</evidence>
<sequence>MKNLLVLLLVFLGVQSIFTQDAERSYHRFFYNNRVGLLDQNLTLIIEPRYAELSYPREGYLSALLPDGKTWQLLDSRGQVVFQVQGERLDPPSDGLCRLIRDYGSMFDDKVVFLDLNGQDVFQREFDRSTTEFSQGVAGTAKPFFPEHHVLMNRSGELIKMNALFHIQPFSEGLAVGVKYGNSVGFLNPAGQWAIEPVWDEAEDFHLGLAQVKQDTFTYFIDTRGEVVIRFHPKLIRDRLPGERWFMNSQRVSGDGYVYAIGSTDRVAPQPWNSRTLYLHRDGSRGFLSPFSAIGGAFEEGVASFQGSVNGELILGFWDTSGQIVQYLPEGFIFTNEIYDTFGGYPSVYKHGWVSIMEKDYSTGTRDGWAFLNRAGEIIYVRDIMEQFSQ</sequence>
<gene>
    <name evidence="1" type="ORF">DC28_05380</name>
</gene>
<dbReference type="eggNOG" id="COG5263">
    <property type="taxonomic scope" value="Bacteria"/>
</dbReference>
<evidence type="ECO:0000313" key="2">
    <source>
        <dbReference type="Proteomes" id="UP000029692"/>
    </source>
</evidence>
<evidence type="ECO:0008006" key="3">
    <source>
        <dbReference type="Google" id="ProtNLM"/>
    </source>
</evidence>
<dbReference type="InterPro" id="IPR032774">
    <property type="entry name" value="WG_beta_rep"/>
</dbReference>